<dbReference type="InterPro" id="IPR013815">
    <property type="entry name" value="ATP_grasp_subdomain_1"/>
</dbReference>
<evidence type="ECO:0000256" key="6">
    <source>
        <dbReference type="ARBA" id="ARBA00022840"/>
    </source>
</evidence>
<accession>A0A2S1LWD2</accession>
<dbReference type="AlphaFoldDB" id="A0A2S1LWD2"/>
<evidence type="ECO:0000256" key="12">
    <source>
        <dbReference type="ARBA" id="ARBA00047614"/>
    </source>
</evidence>
<dbReference type="NCBIfam" id="NF002528">
    <property type="entry name" value="PRK01966.1-4"/>
    <property type="match status" value="1"/>
</dbReference>
<proteinExistence type="inferred from homology"/>
<evidence type="ECO:0000256" key="13">
    <source>
        <dbReference type="HAMAP-Rule" id="MF_00047"/>
    </source>
</evidence>
<dbReference type="EMBL" id="CP025785">
    <property type="protein sequence ID" value="AWG42590.1"/>
    <property type="molecule type" value="Genomic_DNA"/>
</dbReference>
<dbReference type="PROSITE" id="PS00844">
    <property type="entry name" value="DALA_DALA_LIGASE_2"/>
    <property type="match status" value="1"/>
</dbReference>
<evidence type="ECO:0000256" key="11">
    <source>
        <dbReference type="ARBA" id="ARBA00023316"/>
    </source>
</evidence>
<evidence type="ECO:0000256" key="5">
    <source>
        <dbReference type="ARBA" id="ARBA00022741"/>
    </source>
</evidence>
<evidence type="ECO:0000259" key="17">
    <source>
        <dbReference type="PROSITE" id="PS50975"/>
    </source>
</evidence>
<keyword evidence="3 13" id="KW-0436">Ligase</keyword>
<dbReference type="InterPro" id="IPR011761">
    <property type="entry name" value="ATP-grasp"/>
</dbReference>
<dbReference type="Gene3D" id="3.30.1490.20">
    <property type="entry name" value="ATP-grasp fold, A domain"/>
    <property type="match status" value="1"/>
</dbReference>
<dbReference type="InterPro" id="IPR016185">
    <property type="entry name" value="PreATP-grasp_dom_sf"/>
</dbReference>
<dbReference type="SUPFAM" id="SSF52440">
    <property type="entry name" value="PreATP-grasp domain"/>
    <property type="match status" value="1"/>
</dbReference>
<dbReference type="GO" id="GO:0008716">
    <property type="term" value="F:D-alanine-D-alanine ligase activity"/>
    <property type="evidence" value="ECO:0007669"/>
    <property type="project" value="UniProtKB-UniRule"/>
</dbReference>
<evidence type="ECO:0000256" key="10">
    <source>
        <dbReference type="ARBA" id="ARBA00023211"/>
    </source>
</evidence>
<dbReference type="Pfam" id="PF01820">
    <property type="entry name" value="Dala_Dala_lig_N"/>
    <property type="match status" value="1"/>
</dbReference>
<comment type="function">
    <text evidence="13">Cell wall formation.</text>
</comment>
<feature type="active site" evidence="14">
    <location>
        <position position="183"/>
    </location>
</feature>
<dbReference type="GO" id="GO:0046872">
    <property type="term" value="F:metal ion binding"/>
    <property type="evidence" value="ECO:0007669"/>
    <property type="project" value="UniProtKB-KW"/>
</dbReference>
<comment type="pathway">
    <text evidence="13">Cell wall biogenesis; peptidoglycan biosynthesis.</text>
</comment>
<feature type="domain" description="ATP-grasp" evidence="17">
    <location>
        <begin position="134"/>
        <end position="344"/>
    </location>
</feature>
<feature type="binding site" evidence="15">
    <location>
        <position position="313"/>
    </location>
    <ligand>
        <name>Mg(2+)</name>
        <dbReference type="ChEBI" id="CHEBI:18420"/>
        <label>2</label>
    </ligand>
</feature>
<evidence type="ECO:0000256" key="1">
    <source>
        <dbReference type="ARBA" id="ARBA00001936"/>
    </source>
</evidence>
<reference evidence="18 19" key="1">
    <citation type="submission" date="2018-01" db="EMBL/GenBank/DDBJ databases">
        <title>Genome sequence of Borrelia tachyglossi.</title>
        <authorList>
            <person name="Gofton A.W."/>
        </authorList>
    </citation>
    <scope>NUCLEOTIDE SEQUENCE [LARGE SCALE GENOMIC DNA]</scope>
    <source>
        <strain evidence="18 19">Bc-F10-1268</strain>
    </source>
</reference>
<evidence type="ECO:0000313" key="18">
    <source>
        <dbReference type="EMBL" id="AWG42590.1"/>
    </source>
</evidence>
<keyword evidence="6 16" id="KW-0067">ATP-binding</keyword>
<feature type="active site" evidence="14">
    <location>
        <position position="15"/>
    </location>
</feature>
<dbReference type="PIRSF" id="PIRSF039102">
    <property type="entry name" value="Ddl/VanB"/>
    <property type="match status" value="1"/>
</dbReference>
<protein>
    <recommendedName>
        <fullName evidence="13">D-alanine--D-alanine ligase</fullName>
        <ecNumber evidence="13">6.3.2.4</ecNumber>
    </recommendedName>
    <alternativeName>
        <fullName evidence="13">D-Ala-D-Ala ligase</fullName>
    </alternativeName>
    <alternativeName>
        <fullName evidence="13">D-alanylalanine synthetase</fullName>
    </alternativeName>
</protein>
<dbReference type="PROSITE" id="PS50975">
    <property type="entry name" value="ATP_GRASP"/>
    <property type="match status" value="1"/>
</dbReference>
<feature type="binding site" evidence="15">
    <location>
        <position position="297"/>
    </location>
    <ligand>
        <name>Mg(2+)</name>
        <dbReference type="ChEBI" id="CHEBI:18420"/>
        <label>1</label>
    </ligand>
</feature>
<keyword evidence="13" id="KW-0963">Cytoplasm</keyword>
<dbReference type="GO" id="GO:0005829">
    <property type="term" value="C:cytosol"/>
    <property type="evidence" value="ECO:0007669"/>
    <property type="project" value="TreeGrafter"/>
</dbReference>
<evidence type="ECO:0000256" key="3">
    <source>
        <dbReference type="ARBA" id="ARBA00022598"/>
    </source>
</evidence>
<comment type="cofactor">
    <cofactor evidence="1">
        <name>Mn(2+)</name>
        <dbReference type="ChEBI" id="CHEBI:29035"/>
    </cofactor>
</comment>
<sequence length="364" mass="41470">MKKNLMLVFGGVSFEHEISCKSAYGVYLALMKLDKYKVFSCFIDKNTGIWYLLDFVPDDPKLIKRDSSSIISLIPGGGIFVNDRDLKIDVVFPIVHGRTGEDGSIQGLLKIMDIPCVGSGILGSAISSNKYFCKLLLKSFNMPVVPFIGFRKYEYLLDKDGVKRQLKDSLGYPLIVKPAILGSSIGISIVHNESQIERSIEEAFKYDLTVIVEKFIKVREIECSVVGNDQIKIFTPGEIVIQDFIFYDYDAKYSTIPGNSIIFNIPAQLDTKYLLDIKEYAFLTYKYLELRGMARIDFFVEKDTDLIYINEINTIPGFTDISMFSKMCEHDGLDYEFLVDKLIILAFQSYEKRKKRIDFEQLGG</sequence>
<dbReference type="NCBIfam" id="TIGR01205">
    <property type="entry name" value="D_ala_D_alaTIGR"/>
    <property type="match status" value="1"/>
</dbReference>
<feature type="active site" evidence="14">
    <location>
        <position position="322"/>
    </location>
</feature>
<dbReference type="OrthoDB" id="9813261at2"/>
<keyword evidence="11 13" id="KW-0961">Cell wall biogenesis/degradation</keyword>
<dbReference type="InterPro" id="IPR005905">
    <property type="entry name" value="D_ala_D_ala"/>
</dbReference>
<dbReference type="EC" id="6.3.2.4" evidence="13"/>
<evidence type="ECO:0000256" key="7">
    <source>
        <dbReference type="ARBA" id="ARBA00022842"/>
    </source>
</evidence>
<dbReference type="GO" id="GO:0005524">
    <property type="term" value="F:ATP binding"/>
    <property type="evidence" value="ECO:0007669"/>
    <property type="project" value="UniProtKB-UniRule"/>
</dbReference>
<dbReference type="Pfam" id="PF07478">
    <property type="entry name" value="Dala_Dala_lig_C"/>
    <property type="match status" value="1"/>
</dbReference>
<evidence type="ECO:0000256" key="16">
    <source>
        <dbReference type="PROSITE-ProRule" id="PRU00409"/>
    </source>
</evidence>
<dbReference type="RefSeq" id="WP_108728989.1">
    <property type="nucleotide sequence ID" value="NZ_CP025785.1"/>
</dbReference>
<evidence type="ECO:0000256" key="4">
    <source>
        <dbReference type="ARBA" id="ARBA00022723"/>
    </source>
</evidence>
<evidence type="ECO:0000313" key="19">
    <source>
        <dbReference type="Proteomes" id="UP000244655"/>
    </source>
</evidence>
<dbReference type="SUPFAM" id="SSF56059">
    <property type="entry name" value="Glutathione synthetase ATP-binding domain-like"/>
    <property type="match status" value="1"/>
</dbReference>
<gene>
    <name evidence="13" type="primary">ddl</name>
    <name evidence="18" type="ORF">CR532_01000</name>
</gene>
<keyword evidence="5 16" id="KW-0547">Nucleotide-binding</keyword>
<keyword evidence="10 15" id="KW-0464">Manganese</keyword>
<dbReference type="InterPro" id="IPR011095">
    <property type="entry name" value="Dala_Dala_lig_C"/>
</dbReference>
<organism evidence="18 19">
    <name type="scientific">Candidatus Borreliella tachyglossi</name>
    <dbReference type="NCBI Taxonomy" id="1964448"/>
    <lineage>
        <taxon>Bacteria</taxon>
        <taxon>Pseudomonadati</taxon>
        <taxon>Spirochaetota</taxon>
        <taxon>Spirochaetia</taxon>
        <taxon>Spirochaetales</taxon>
        <taxon>Borreliaceae</taxon>
        <taxon>Borreliella</taxon>
    </lineage>
</organism>
<dbReference type="InterPro" id="IPR011127">
    <property type="entry name" value="Dala_Dala_lig_N"/>
</dbReference>
<dbReference type="Proteomes" id="UP000244655">
    <property type="component" value="Chromosome"/>
</dbReference>
<comment type="subcellular location">
    <subcellularLocation>
        <location evidence="13">Cytoplasm</location>
    </subcellularLocation>
</comment>
<dbReference type="NCBIfam" id="NF011168">
    <property type="entry name" value="PRK14570.1"/>
    <property type="match status" value="1"/>
</dbReference>
<keyword evidence="4 15" id="KW-0479">Metal-binding</keyword>
<keyword evidence="9 13" id="KW-0573">Peptidoglycan synthesis</keyword>
<dbReference type="PANTHER" id="PTHR23132:SF25">
    <property type="entry name" value="D-ALANINE--D-ALANINE LIGASE A"/>
    <property type="match status" value="1"/>
</dbReference>
<evidence type="ECO:0000256" key="9">
    <source>
        <dbReference type="ARBA" id="ARBA00022984"/>
    </source>
</evidence>
<dbReference type="Gene3D" id="3.30.470.20">
    <property type="entry name" value="ATP-grasp fold, B domain"/>
    <property type="match status" value="1"/>
</dbReference>
<dbReference type="PANTHER" id="PTHR23132">
    <property type="entry name" value="D-ALANINE--D-ALANINE LIGASE"/>
    <property type="match status" value="1"/>
</dbReference>
<keyword evidence="8 13" id="KW-0133">Cell shape</keyword>
<dbReference type="GO" id="GO:0008360">
    <property type="term" value="P:regulation of cell shape"/>
    <property type="evidence" value="ECO:0007669"/>
    <property type="project" value="UniProtKB-KW"/>
</dbReference>
<evidence type="ECO:0000256" key="8">
    <source>
        <dbReference type="ARBA" id="ARBA00022960"/>
    </source>
</evidence>
<dbReference type="GO" id="GO:0009252">
    <property type="term" value="P:peptidoglycan biosynthetic process"/>
    <property type="evidence" value="ECO:0007669"/>
    <property type="project" value="UniProtKB-UniRule"/>
</dbReference>
<feature type="binding site" evidence="15">
    <location>
        <position position="311"/>
    </location>
    <ligand>
        <name>Mg(2+)</name>
        <dbReference type="ChEBI" id="CHEBI:18420"/>
        <label>2</label>
    </ligand>
</feature>
<keyword evidence="19" id="KW-1185">Reference proteome</keyword>
<dbReference type="Gene3D" id="3.40.50.20">
    <property type="match status" value="1"/>
</dbReference>
<evidence type="ECO:0000256" key="15">
    <source>
        <dbReference type="PIRSR" id="PIRSR039102-3"/>
    </source>
</evidence>
<evidence type="ECO:0000256" key="14">
    <source>
        <dbReference type="PIRSR" id="PIRSR039102-1"/>
    </source>
</evidence>
<dbReference type="HAMAP" id="MF_00047">
    <property type="entry name" value="Dala_Dala_lig"/>
    <property type="match status" value="1"/>
</dbReference>
<comment type="cofactor">
    <cofactor evidence="15">
        <name>Mg(2+)</name>
        <dbReference type="ChEBI" id="CHEBI:18420"/>
    </cofactor>
    <cofactor evidence="15">
        <name>Mn(2+)</name>
        <dbReference type="ChEBI" id="CHEBI:29035"/>
    </cofactor>
    <text evidence="15">Binds 2 magnesium or manganese ions per subunit.</text>
</comment>
<dbReference type="UniPathway" id="UPA00219"/>
<comment type="catalytic activity">
    <reaction evidence="12 13">
        <text>2 D-alanine + ATP = D-alanyl-D-alanine + ADP + phosphate + H(+)</text>
        <dbReference type="Rhea" id="RHEA:11224"/>
        <dbReference type="ChEBI" id="CHEBI:15378"/>
        <dbReference type="ChEBI" id="CHEBI:30616"/>
        <dbReference type="ChEBI" id="CHEBI:43474"/>
        <dbReference type="ChEBI" id="CHEBI:57416"/>
        <dbReference type="ChEBI" id="CHEBI:57822"/>
        <dbReference type="ChEBI" id="CHEBI:456216"/>
        <dbReference type="EC" id="6.3.2.4"/>
    </reaction>
</comment>
<name>A0A2S1LWD2_9SPIR</name>
<evidence type="ECO:0000256" key="2">
    <source>
        <dbReference type="ARBA" id="ARBA00010871"/>
    </source>
</evidence>
<dbReference type="InterPro" id="IPR000291">
    <property type="entry name" value="D-Ala_lig_Van_CS"/>
</dbReference>
<dbReference type="PROSITE" id="PS00843">
    <property type="entry name" value="DALA_DALA_LIGASE_1"/>
    <property type="match status" value="1"/>
</dbReference>
<feature type="binding site" evidence="15">
    <location>
        <position position="311"/>
    </location>
    <ligand>
        <name>Mg(2+)</name>
        <dbReference type="ChEBI" id="CHEBI:18420"/>
        <label>1</label>
    </ligand>
</feature>
<comment type="similarity">
    <text evidence="2 13">Belongs to the D-alanine--D-alanine ligase family.</text>
</comment>
<dbReference type="GO" id="GO:0071555">
    <property type="term" value="P:cell wall organization"/>
    <property type="evidence" value="ECO:0007669"/>
    <property type="project" value="UniProtKB-KW"/>
</dbReference>
<keyword evidence="7 15" id="KW-0460">Magnesium</keyword>